<name>A0A562RJH3_9BACT</name>
<keyword evidence="2" id="KW-1185">Reference proteome</keyword>
<reference evidence="1 2" key="1">
    <citation type="submission" date="2019-07" db="EMBL/GenBank/DDBJ databases">
        <title>Genome sequencing of 100 strains of the haloalkaliphilic chemolithoautotrophic sulfur-oxidizing bacterium Thioalkalivibrio.</title>
        <authorList>
            <person name="Muyzer G."/>
        </authorList>
    </citation>
    <scope>NUCLEOTIDE SEQUENCE [LARGE SCALE GENOMIC DNA]</scope>
    <source>
        <strain evidence="1 2">ASO4-4</strain>
    </source>
</reference>
<evidence type="ECO:0000313" key="2">
    <source>
        <dbReference type="Proteomes" id="UP000318307"/>
    </source>
</evidence>
<dbReference type="Proteomes" id="UP000318307">
    <property type="component" value="Unassembled WGS sequence"/>
</dbReference>
<comment type="caution">
    <text evidence="1">The sequence shown here is derived from an EMBL/GenBank/DDBJ whole genome shotgun (WGS) entry which is preliminary data.</text>
</comment>
<gene>
    <name evidence="1" type="ORF">LZ24_02488</name>
</gene>
<organism evidence="1 2">
    <name type="scientific">Desulfobotulus alkaliphilus</name>
    <dbReference type="NCBI Taxonomy" id="622671"/>
    <lineage>
        <taxon>Bacteria</taxon>
        <taxon>Pseudomonadati</taxon>
        <taxon>Thermodesulfobacteriota</taxon>
        <taxon>Desulfobacteria</taxon>
        <taxon>Desulfobacterales</taxon>
        <taxon>Desulfobacteraceae</taxon>
        <taxon>Desulfobotulus</taxon>
    </lineage>
</organism>
<proteinExistence type="predicted"/>
<evidence type="ECO:0000313" key="1">
    <source>
        <dbReference type="EMBL" id="TWI68516.1"/>
    </source>
</evidence>
<dbReference type="EMBL" id="VLLC01000021">
    <property type="protein sequence ID" value="TWI68516.1"/>
    <property type="molecule type" value="Genomic_DNA"/>
</dbReference>
<protein>
    <submittedName>
        <fullName evidence="1">Uncharacterized protein</fullName>
    </submittedName>
</protein>
<dbReference type="RefSeq" id="WP_186443115.1">
    <property type="nucleotide sequence ID" value="NZ_VLLC01000021.1"/>
</dbReference>
<dbReference type="AlphaFoldDB" id="A0A562RJH3"/>
<accession>A0A562RJH3</accession>
<sequence length="46" mass="5508">MKTDALEMISQVYEACGEALEKERARREARERSLVREQVFRKTHQK</sequence>